<name>A0A914Z6Z6_9BILA</name>
<dbReference type="AlphaFoldDB" id="A0A914Z6Z6"/>
<sequence>MSDQQEYMEAPRQRVDEFKKNNENKRQAFEEEQKAYIERNLRIVQLRDELSNQKETLKETKANIDAAQKSYQGDFEKVKKATQELNDVALEAVNRRRNVVKLISVMCDNKVDRTKKLLEDIDASSYTKALAESDELNYERKSVSAKITEVKKKISAYSYGLGLQGFSD</sequence>
<evidence type="ECO:0000256" key="1">
    <source>
        <dbReference type="SAM" id="MobiDB-lite"/>
    </source>
</evidence>
<organism evidence="2 3">
    <name type="scientific">Panagrolaimus superbus</name>
    <dbReference type="NCBI Taxonomy" id="310955"/>
    <lineage>
        <taxon>Eukaryota</taxon>
        <taxon>Metazoa</taxon>
        <taxon>Ecdysozoa</taxon>
        <taxon>Nematoda</taxon>
        <taxon>Chromadorea</taxon>
        <taxon>Rhabditida</taxon>
        <taxon>Tylenchina</taxon>
        <taxon>Panagrolaimomorpha</taxon>
        <taxon>Panagrolaimoidea</taxon>
        <taxon>Panagrolaimidae</taxon>
        <taxon>Panagrolaimus</taxon>
    </lineage>
</organism>
<keyword evidence="2" id="KW-1185">Reference proteome</keyword>
<evidence type="ECO:0000313" key="3">
    <source>
        <dbReference type="WBParaSite" id="PSU_v2.g7679.t1"/>
    </source>
</evidence>
<feature type="compositionally biased region" description="Basic and acidic residues" evidence="1">
    <location>
        <begin position="9"/>
        <end position="23"/>
    </location>
</feature>
<proteinExistence type="predicted"/>
<accession>A0A914Z6Z6</accession>
<protein>
    <submittedName>
        <fullName evidence="3">Uncharacterized protein</fullName>
    </submittedName>
</protein>
<reference evidence="3" key="1">
    <citation type="submission" date="2022-11" db="UniProtKB">
        <authorList>
            <consortium name="WormBaseParasite"/>
        </authorList>
    </citation>
    <scope>IDENTIFICATION</scope>
</reference>
<evidence type="ECO:0000313" key="2">
    <source>
        <dbReference type="Proteomes" id="UP000887577"/>
    </source>
</evidence>
<dbReference type="WBParaSite" id="PSU_v2.g7679.t1">
    <property type="protein sequence ID" value="PSU_v2.g7679.t1"/>
    <property type="gene ID" value="PSU_v2.g7679"/>
</dbReference>
<dbReference type="Proteomes" id="UP000887577">
    <property type="component" value="Unplaced"/>
</dbReference>
<feature type="region of interest" description="Disordered" evidence="1">
    <location>
        <begin position="1"/>
        <end position="23"/>
    </location>
</feature>